<comment type="caution">
    <text evidence="4">The sequence shown here is derived from an EMBL/GenBank/DDBJ whole genome shotgun (WGS) entry which is preliminary data.</text>
</comment>
<keyword evidence="1 2" id="KW-0238">DNA-binding</keyword>
<dbReference type="InterPro" id="IPR009057">
    <property type="entry name" value="Homeodomain-like_sf"/>
</dbReference>
<dbReference type="AlphaFoldDB" id="A0A7X2P5F6"/>
<dbReference type="Pfam" id="PF00440">
    <property type="entry name" value="TetR_N"/>
    <property type="match status" value="1"/>
</dbReference>
<dbReference type="InterPro" id="IPR039532">
    <property type="entry name" value="TetR_C_Firmicutes"/>
</dbReference>
<proteinExistence type="predicted"/>
<sequence>MNHTKSAIIDAFWQLLEERPYTKITVRDIVERCQVNRNTFYYHFHDIPELLETTIKSDVDQIIQTNGHFGSPTDCLIPIVERCLKRKKAMLHIYRSVKRDVFQNELERIILYTVTQYIHTVTKDLNIPSEDKTILIQYYKCCLLGYTLDWLDKNMNFDLLKSVTRITDLIGDSLKQAFLELSESSSI</sequence>
<dbReference type="Pfam" id="PF14278">
    <property type="entry name" value="TetR_C_8"/>
    <property type="match status" value="1"/>
</dbReference>
<dbReference type="Proteomes" id="UP000440513">
    <property type="component" value="Unassembled WGS sequence"/>
</dbReference>
<evidence type="ECO:0000259" key="3">
    <source>
        <dbReference type="PROSITE" id="PS50977"/>
    </source>
</evidence>
<dbReference type="EMBL" id="VUMS01000048">
    <property type="protein sequence ID" value="MST67844.1"/>
    <property type="molecule type" value="Genomic_DNA"/>
</dbReference>
<feature type="DNA-binding region" description="H-T-H motif" evidence="2">
    <location>
        <begin position="25"/>
        <end position="44"/>
    </location>
</feature>
<reference evidence="4 5" key="1">
    <citation type="submission" date="2019-08" db="EMBL/GenBank/DDBJ databases">
        <title>In-depth cultivation of the pig gut microbiome towards novel bacterial diversity and tailored functional studies.</title>
        <authorList>
            <person name="Wylensek D."/>
            <person name="Hitch T.C.A."/>
            <person name="Clavel T."/>
        </authorList>
    </citation>
    <scope>NUCLEOTIDE SEQUENCE [LARGE SCALE GENOMIC DNA]</scope>
    <source>
        <strain evidence="4 5">BSM-380-WT-5A</strain>
    </source>
</reference>
<dbReference type="GO" id="GO:0003677">
    <property type="term" value="F:DNA binding"/>
    <property type="evidence" value="ECO:0007669"/>
    <property type="project" value="UniProtKB-UniRule"/>
</dbReference>
<dbReference type="PANTHER" id="PTHR43479">
    <property type="entry name" value="ACREF/ENVCD OPERON REPRESSOR-RELATED"/>
    <property type="match status" value="1"/>
</dbReference>
<name>A0A7X2P5F6_9FIRM</name>
<dbReference type="Gene3D" id="1.10.357.10">
    <property type="entry name" value="Tetracycline Repressor, domain 2"/>
    <property type="match status" value="1"/>
</dbReference>
<dbReference type="RefSeq" id="WP_154433163.1">
    <property type="nucleotide sequence ID" value="NZ_VUMS01000048.1"/>
</dbReference>
<keyword evidence="5" id="KW-1185">Reference proteome</keyword>
<organism evidence="4 5">
    <name type="scientific">Oliverpabstia intestinalis</name>
    <dbReference type="NCBI Taxonomy" id="2606633"/>
    <lineage>
        <taxon>Bacteria</taxon>
        <taxon>Bacillati</taxon>
        <taxon>Bacillota</taxon>
        <taxon>Clostridia</taxon>
        <taxon>Lachnospirales</taxon>
        <taxon>Lachnospiraceae</taxon>
        <taxon>Oliverpabstia</taxon>
    </lineage>
</organism>
<dbReference type="SUPFAM" id="SSF46689">
    <property type="entry name" value="Homeodomain-like"/>
    <property type="match status" value="1"/>
</dbReference>
<dbReference type="PROSITE" id="PS50977">
    <property type="entry name" value="HTH_TETR_2"/>
    <property type="match status" value="1"/>
</dbReference>
<evidence type="ECO:0000313" key="4">
    <source>
        <dbReference type="EMBL" id="MST67844.1"/>
    </source>
</evidence>
<evidence type="ECO:0000313" key="5">
    <source>
        <dbReference type="Proteomes" id="UP000440513"/>
    </source>
</evidence>
<evidence type="ECO:0000256" key="1">
    <source>
        <dbReference type="ARBA" id="ARBA00023125"/>
    </source>
</evidence>
<gene>
    <name evidence="4" type="ORF">FYJ57_14310</name>
</gene>
<feature type="domain" description="HTH tetR-type" evidence="3">
    <location>
        <begin position="2"/>
        <end position="62"/>
    </location>
</feature>
<protein>
    <submittedName>
        <fullName evidence="4">TetR/AcrR family transcriptional regulator</fullName>
    </submittedName>
</protein>
<dbReference type="PANTHER" id="PTHR43479:SF11">
    <property type="entry name" value="ACREF_ENVCD OPERON REPRESSOR-RELATED"/>
    <property type="match status" value="1"/>
</dbReference>
<dbReference type="InterPro" id="IPR001647">
    <property type="entry name" value="HTH_TetR"/>
</dbReference>
<evidence type="ECO:0000256" key="2">
    <source>
        <dbReference type="PROSITE-ProRule" id="PRU00335"/>
    </source>
</evidence>
<dbReference type="InterPro" id="IPR050624">
    <property type="entry name" value="HTH-type_Tx_Regulator"/>
</dbReference>
<accession>A0A7X2P5F6</accession>